<dbReference type="STRING" id="634430.SAMN04488241_107173"/>
<evidence type="ECO:0000313" key="2">
    <source>
        <dbReference type="EMBL" id="SFP79931.1"/>
    </source>
</evidence>
<dbReference type="InterPro" id="IPR014729">
    <property type="entry name" value="Rossmann-like_a/b/a_fold"/>
</dbReference>
<dbReference type="Gene3D" id="3.40.50.620">
    <property type="entry name" value="HUPs"/>
    <property type="match status" value="1"/>
</dbReference>
<dbReference type="Pfam" id="PF01507">
    <property type="entry name" value="PAPS_reduct"/>
    <property type="match status" value="1"/>
</dbReference>
<evidence type="ECO:0000313" key="3">
    <source>
        <dbReference type="Proteomes" id="UP000199586"/>
    </source>
</evidence>
<sequence length="279" mass="32465">MSEVKVRHVLGLSGGRDSAALAVFMRQHHPEIELEYFFTDTGKELPEVYEYLVSLEGFLGKPIQRLNPDRTFDFWLTQYKSFLPSPKTRWCTRQLKIRPFEQWLRPDLEAGVTIVSYVAIRGDEDYREGYASTHPNLSVRLPFREEGIDKEGVIEILEASGVGLPNYYRWRSRSGCTFCFFQQKIEWVRLMDEHPEAFEEAKAYEKNAVEHGSPFTWSQGESLDALSRPERIAQIREDHERRVARLRERQPINPLRAEPEPLDIDVVYGSSKVCLACHK</sequence>
<proteinExistence type="predicted"/>
<accession>A0A1I5TAR7</accession>
<evidence type="ECO:0000259" key="1">
    <source>
        <dbReference type="Pfam" id="PF01507"/>
    </source>
</evidence>
<dbReference type="Proteomes" id="UP000199586">
    <property type="component" value="Unassembled WGS sequence"/>
</dbReference>
<dbReference type="InterPro" id="IPR050128">
    <property type="entry name" value="Sulfate_adenylyltrnsfr_sub2"/>
</dbReference>
<dbReference type="GO" id="GO:0003824">
    <property type="term" value="F:catalytic activity"/>
    <property type="evidence" value="ECO:0007669"/>
    <property type="project" value="InterPro"/>
</dbReference>
<protein>
    <submittedName>
        <fullName evidence="2">Phosphoadenosine phosphosulfate reductase family protein</fullName>
    </submittedName>
</protein>
<gene>
    <name evidence="2" type="ORF">SAMN04488241_107173</name>
</gene>
<dbReference type="PANTHER" id="PTHR43196">
    <property type="entry name" value="SULFATE ADENYLYLTRANSFERASE SUBUNIT 2"/>
    <property type="match status" value="1"/>
</dbReference>
<organism evidence="2 3">
    <name type="scientific">Sphingomonas rubra</name>
    <dbReference type="NCBI Taxonomy" id="634430"/>
    <lineage>
        <taxon>Bacteria</taxon>
        <taxon>Pseudomonadati</taxon>
        <taxon>Pseudomonadota</taxon>
        <taxon>Alphaproteobacteria</taxon>
        <taxon>Sphingomonadales</taxon>
        <taxon>Sphingomonadaceae</taxon>
        <taxon>Sphingomonas</taxon>
    </lineage>
</organism>
<dbReference type="RefSeq" id="WP_218149645.1">
    <property type="nucleotide sequence ID" value="NZ_FOXP01000007.1"/>
</dbReference>
<dbReference type="AlphaFoldDB" id="A0A1I5TAR7"/>
<dbReference type="SUPFAM" id="SSF52402">
    <property type="entry name" value="Adenine nucleotide alpha hydrolases-like"/>
    <property type="match status" value="1"/>
</dbReference>
<feature type="domain" description="Phosphoadenosine phosphosulphate reductase" evidence="1">
    <location>
        <begin position="8"/>
        <end position="105"/>
    </location>
</feature>
<dbReference type="PANTHER" id="PTHR43196:SF2">
    <property type="entry name" value="PHOSPHOADENOSINE PHOSPHOSULFATE REDUCTASE"/>
    <property type="match status" value="1"/>
</dbReference>
<reference evidence="2 3" key="1">
    <citation type="submission" date="2016-10" db="EMBL/GenBank/DDBJ databases">
        <authorList>
            <person name="de Groot N.N."/>
        </authorList>
    </citation>
    <scope>NUCLEOTIDE SEQUENCE [LARGE SCALE GENOMIC DNA]</scope>
    <source>
        <strain evidence="2 3">CGMCC 1.9113</strain>
    </source>
</reference>
<dbReference type="EMBL" id="FOXP01000007">
    <property type="protein sequence ID" value="SFP79931.1"/>
    <property type="molecule type" value="Genomic_DNA"/>
</dbReference>
<name>A0A1I5TAR7_9SPHN</name>
<dbReference type="InterPro" id="IPR002500">
    <property type="entry name" value="PAPS_reduct_dom"/>
</dbReference>
<keyword evidence="3" id="KW-1185">Reference proteome</keyword>